<evidence type="ECO:0000313" key="1">
    <source>
        <dbReference type="EMBL" id="QEL12551.1"/>
    </source>
</evidence>
<name>A0A1S1NTP8_9GAMM</name>
<dbReference type="AlphaFoldDB" id="A0A1S1NTP8"/>
<keyword evidence="2" id="KW-1185">Reference proteome</keyword>
<evidence type="ECO:0000313" key="2">
    <source>
        <dbReference type="Proteomes" id="UP000322553"/>
    </source>
</evidence>
<dbReference type="Proteomes" id="UP000322553">
    <property type="component" value="Chromosome"/>
</dbReference>
<protein>
    <submittedName>
        <fullName evidence="1">Uncharacterized protein</fullName>
    </submittedName>
</protein>
<dbReference type="EMBL" id="CP043420">
    <property type="protein sequence ID" value="QEL12551.1"/>
    <property type="molecule type" value="Genomic_DNA"/>
</dbReference>
<reference evidence="1 2" key="1">
    <citation type="submission" date="2019-08" db="EMBL/GenBank/DDBJ databases">
        <title>Complete genome sequence of Kushneria sp. YCWA18, a halophilic phosphate-solubilizing bacterium isolated from Daqiao saltern in China.</title>
        <authorList>
            <person name="Du G.-X."/>
            <person name="Qu L.-Y."/>
        </authorList>
    </citation>
    <scope>NUCLEOTIDE SEQUENCE [LARGE SCALE GENOMIC DNA]</scope>
    <source>
        <strain evidence="1 2">YCWA18</strain>
    </source>
</reference>
<sequence>MKKSLFLAAGGLALTLAGTGAHAMSFNANASSHGGGAEASQALAPGFTGSLGYFYSDDNDSDTNAYHAQLMFSPYLPGIDLGIGGRYQYLDSAYGNGGGAGITGHVFVPTPIPRVSVGGYGYYQPDGLSHGDLNESYEYGVQARANLVANTYGYVGYRSVHADFDHHGDKTISSSPVIGISVGF</sequence>
<organism evidence="1 2">
    <name type="scientific">Kushneria phosphatilytica</name>
    <dbReference type="NCBI Taxonomy" id="657387"/>
    <lineage>
        <taxon>Bacteria</taxon>
        <taxon>Pseudomonadati</taxon>
        <taxon>Pseudomonadota</taxon>
        <taxon>Gammaproteobacteria</taxon>
        <taxon>Oceanospirillales</taxon>
        <taxon>Halomonadaceae</taxon>
        <taxon>Kushneria</taxon>
    </lineage>
</organism>
<accession>A0A1S1NTP8</accession>
<dbReference type="OrthoDB" id="6366116at2"/>
<dbReference type="InterPro" id="IPR009998">
    <property type="entry name" value="YfaZ"/>
</dbReference>
<dbReference type="KEGG" id="kuy:FY550_16330"/>
<dbReference type="Pfam" id="PF07437">
    <property type="entry name" value="YfaZ"/>
    <property type="match status" value="1"/>
</dbReference>
<gene>
    <name evidence="1" type="ORF">FY550_16330</name>
</gene>
<proteinExistence type="predicted"/>
<dbReference type="STRING" id="657387.BH688_12530"/>
<dbReference type="RefSeq" id="WP_070980071.1">
    <property type="nucleotide sequence ID" value="NZ_CP043420.1"/>
</dbReference>